<dbReference type="AlphaFoldDB" id="D7L3E6"/>
<dbReference type="Gramene" id="Al_scaffold_0003_2550">
    <property type="protein sequence ID" value="Al_scaffold_0003_2550"/>
    <property type="gene ID" value="Al_scaffold_0003_2550"/>
</dbReference>
<evidence type="ECO:0000313" key="2">
    <source>
        <dbReference type="Proteomes" id="UP000008694"/>
    </source>
</evidence>
<evidence type="ECO:0000313" key="1">
    <source>
        <dbReference type="EMBL" id="EFH59704.1"/>
    </source>
</evidence>
<accession>D7L3E6</accession>
<keyword evidence="2" id="KW-1185">Reference proteome</keyword>
<dbReference type="HOGENOM" id="CLU_2416277_0_0_1"/>
<gene>
    <name evidence="1" type="ORF">ARALYDRAFT_673353</name>
</gene>
<protein>
    <submittedName>
        <fullName evidence="1">Predicted protein</fullName>
    </submittedName>
</protein>
<proteinExistence type="predicted"/>
<dbReference type="EMBL" id="GL348715">
    <property type="protein sequence ID" value="EFH59704.1"/>
    <property type="molecule type" value="Genomic_DNA"/>
</dbReference>
<name>D7L3E6_ARALL</name>
<sequence length="92" mass="10818">MDIEEQTPLDFQNHLRDSHRKIITASPIILILDQFVNPMKSISFASKISRCQKQCFFVIVAILKYIYVKDEGGFWSNMRFWMSSRDFVIVAI</sequence>
<reference evidence="2" key="1">
    <citation type="journal article" date="2011" name="Nat. Genet.">
        <title>The Arabidopsis lyrata genome sequence and the basis of rapid genome size change.</title>
        <authorList>
            <person name="Hu T.T."/>
            <person name="Pattyn P."/>
            <person name="Bakker E.G."/>
            <person name="Cao J."/>
            <person name="Cheng J.-F."/>
            <person name="Clark R.M."/>
            <person name="Fahlgren N."/>
            <person name="Fawcett J.A."/>
            <person name="Grimwood J."/>
            <person name="Gundlach H."/>
            <person name="Haberer G."/>
            <person name="Hollister J.D."/>
            <person name="Ossowski S."/>
            <person name="Ottilar R.P."/>
            <person name="Salamov A.A."/>
            <person name="Schneeberger K."/>
            <person name="Spannagl M."/>
            <person name="Wang X."/>
            <person name="Yang L."/>
            <person name="Nasrallah M.E."/>
            <person name="Bergelson J."/>
            <person name="Carrington J.C."/>
            <person name="Gaut B.S."/>
            <person name="Schmutz J."/>
            <person name="Mayer K.F.X."/>
            <person name="Van de Peer Y."/>
            <person name="Grigoriev I.V."/>
            <person name="Nordborg M."/>
            <person name="Weigel D."/>
            <person name="Guo Y.-L."/>
        </authorList>
    </citation>
    <scope>NUCLEOTIDE SEQUENCE [LARGE SCALE GENOMIC DNA]</scope>
    <source>
        <strain evidence="2">cv. MN47</strain>
    </source>
</reference>
<dbReference type="Proteomes" id="UP000008694">
    <property type="component" value="Unassembled WGS sequence"/>
</dbReference>
<organism evidence="2">
    <name type="scientific">Arabidopsis lyrata subsp. lyrata</name>
    <name type="common">Lyre-leaved rock-cress</name>
    <dbReference type="NCBI Taxonomy" id="81972"/>
    <lineage>
        <taxon>Eukaryota</taxon>
        <taxon>Viridiplantae</taxon>
        <taxon>Streptophyta</taxon>
        <taxon>Embryophyta</taxon>
        <taxon>Tracheophyta</taxon>
        <taxon>Spermatophyta</taxon>
        <taxon>Magnoliopsida</taxon>
        <taxon>eudicotyledons</taxon>
        <taxon>Gunneridae</taxon>
        <taxon>Pentapetalae</taxon>
        <taxon>rosids</taxon>
        <taxon>malvids</taxon>
        <taxon>Brassicales</taxon>
        <taxon>Brassicaceae</taxon>
        <taxon>Camelineae</taxon>
        <taxon>Arabidopsis</taxon>
    </lineage>
</organism>